<evidence type="ECO:0000313" key="3">
    <source>
        <dbReference type="Proteomes" id="UP001515480"/>
    </source>
</evidence>
<proteinExistence type="predicted"/>
<keyword evidence="1" id="KW-0732">Signal</keyword>
<dbReference type="InterPro" id="IPR029058">
    <property type="entry name" value="AB_hydrolase_fold"/>
</dbReference>
<reference evidence="2 3" key="1">
    <citation type="journal article" date="2024" name="Science">
        <title>Giant polyketide synthase enzymes in the biosynthesis of giant marine polyether toxins.</title>
        <authorList>
            <person name="Fallon T.R."/>
            <person name="Shende V.V."/>
            <person name="Wierzbicki I.H."/>
            <person name="Pendleton A.L."/>
            <person name="Watervoot N.F."/>
            <person name="Auber R.P."/>
            <person name="Gonzalez D.J."/>
            <person name="Wisecaver J.H."/>
            <person name="Moore B.S."/>
        </authorList>
    </citation>
    <scope>NUCLEOTIDE SEQUENCE [LARGE SCALE GENOMIC DNA]</scope>
    <source>
        <strain evidence="2 3">12B1</strain>
    </source>
</reference>
<evidence type="ECO:0008006" key="4">
    <source>
        <dbReference type="Google" id="ProtNLM"/>
    </source>
</evidence>
<keyword evidence="3" id="KW-1185">Reference proteome</keyword>
<gene>
    <name evidence="2" type="ORF">AB1Y20_003784</name>
</gene>
<dbReference type="Proteomes" id="UP001515480">
    <property type="component" value="Unassembled WGS sequence"/>
</dbReference>
<dbReference type="AlphaFoldDB" id="A0AB34J8Q0"/>
<sequence length="323" mass="34566">MFHTALLCMAAVTATAATKTPLPAAPRSAPVSPVLGASTFVAEDCLFLHGLGVEGNATDAFFLGVAYWLDLKNKAKQLCKRTHFPIFDTVTRGAGSKSLQDDFFNLASKYQGPNDRVFAHSMGNVILARACVDQSKCLERGWFQAHGPLTGTVMANLLLEWCPPNGKGWPEKLGGFVADLIGYCTTATYSLQTCDMPGNEVVCGTSDLISVGRMTRHGVMCGTSGWGVLSIVSPLLATLDEAFFAPRHASPDDGMVSLSSCTAGFDAWTKSTGTNVSFGNDPAGRFYVAETNHADGMGFDNGLTQTKKPVLWFENMIKQGWQA</sequence>
<comment type="caution">
    <text evidence="2">The sequence shown here is derived from an EMBL/GenBank/DDBJ whole genome shotgun (WGS) entry which is preliminary data.</text>
</comment>
<evidence type="ECO:0000313" key="2">
    <source>
        <dbReference type="EMBL" id="KAL1514697.1"/>
    </source>
</evidence>
<dbReference type="EMBL" id="JBGBPQ010000012">
    <property type="protein sequence ID" value="KAL1514697.1"/>
    <property type="molecule type" value="Genomic_DNA"/>
</dbReference>
<dbReference type="Gene3D" id="3.40.50.1820">
    <property type="entry name" value="alpha/beta hydrolase"/>
    <property type="match status" value="1"/>
</dbReference>
<evidence type="ECO:0000256" key="1">
    <source>
        <dbReference type="SAM" id="SignalP"/>
    </source>
</evidence>
<feature type="chain" id="PRO_5044293714" description="GPI inositol-deacylase" evidence="1">
    <location>
        <begin position="18"/>
        <end position="323"/>
    </location>
</feature>
<name>A0AB34J8Q0_PRYPA</name>
<accession>A0AB34J8Q0</accession>
<protein>
    <recommendedName>
        <fullName evidence="4">GPI inositol-deacylase</fullName>
    </recommendedName>
</protein>
<feature type="signal peptide" evidence="1">
    <location>
        <begin position="1"/>
        <end position="17"/>
    </location>
</feature>
<organism evidence="2 3">
    <name type="scientific">Prymnesium parvum</name>
    <name type="common">Toxic golden alga</name>
    <dbReference type="NCBI Taxonomy" id="97485"/>
    <lineage>
        <taxon>Eukaryota</taxon>
        <taxon>Haptista</taxon>
        <taxon>Haptophyta</taxon>
        <taxon>Prymnesiophyceae</taxon>
        <taxon>Prymnesiales</taxon>
        <taxon>Prymnesiaceae</taxon>
        <taxon>Prymnesium</taxon>
    </lineage>
</organism>